<dbReference type="EC" id="3.6.1.27" evidence="3 14"/>
<evidence type="ECO:0000256" key="10">
    <source>
        <dbReference type="ARBA" id="ARBA00023251"/>
    </source>
</evidence>
<keyword evidence="16" id="KW-1185">Reference proteome</keyword>
<keyword evidence="9 14" id="KW-0472">Membrane</keyword>
<evidence type="ECO:0000256" key="2">
    <source>
        <dbReference type="ARBA" id="ARBA00010621"/>
    </source>
</evidence>
<keyword evidence="8 14" id="KW-1133">Transmembrane helix</keyword>
<keyword evidence="10 14" id="KW-0046">Antibiotic resistance</keyword>
<feature type="transmembrane region" description="Helical" evidence="14">
    <location>
        <begin position="40"/>
        <end position="59"/>
    </location>
</feature>
<proteinExistence type="inferred from homology"/>
<keyword evidence="14" id="KW-0573">Peptidoglycan synthesis</keyword>
<protein>
    <recommendedName>
        <fullName evidence="4 14">Undecaprenyl-diphosphatase</fullName>
        <ecNumber evidence="3 14">3.6.1.27</ecNumber>
    </recommendedName>
    <alternativeName>
        <fullName evidence="12 14">Bacitracin resistance protein</fullName>
    </alternativeName>
    <alternativeName>
        <fullName evidence="11 14">Undecaprenyl pyrophosphate phosphatase</fullName>
    </alternativeName>
</protein>
<name>A0A0S2KAW1_9GAMM</name>
<feature type="transmembrane region" description="Helical" evidence="14">
    <location>
        <begin position="250"/>
        <end position="266"/>
    </location>
</feature>
<dbReference type="GO" id="GO:0009252">
    <property type="term" value="P:peptidoglycan biosynthetic process"/>
    <property type="evidence" value="ECO:0007669"/>
    <property type="project" value="UniProtKB-KW"/>
</dbReference>
<feature type="transmembrane region" description="Helical" evidence="14">
    <location>
        <begin position="85"/>
        <end position="103"/>
    </location>
</feature>
<evidence type="ECO:0000256" key="6">
    <source>
        <dbReference type="ARBA" id="ARBA00022692"/>
    </source>
</evidence>
<gene>
    <name evidence="14" type="primary">uppP</name>
    <name evidence="15" type="ORF">PS2015_791</name>
</gene>
<reference evidence="15 16" key="1">
    <citation type="submission" date="2015-11" db="EMBL/GenBank/DDBJ databases">
        <authorList>
            <person name="Zhang Y."/>
            <person name="Guo Z."/>
        </authorList>
    </citation>
    <scope>NUCLEOTIDE SEQUENCE [LARGE SCALE GENOMIC DNA]</scope>
    <source>
        <strain evidence="15 16">KCTC 32221</strain>
    </source>
</reference>
<evidence type="ECO:0000256" key="14">
    <source>
        <dbReference type="HAMAP-Rule" id="MF_01006"/>
    </source>
</evidence>
<dbReference type="GO" id="GO:0008360">
    <property type="term" value="P:regulation of cell shape"/>
    <property type="evidence" value="ECO:0007669"/>
    <property type="project" value="UniProtKB-KW"/>
</dbReference>
<evidence type="ECO:0000256" key="13">
    <source>
        <dbReference type="ARBA" id="ARBA00047594"/>
    </source>
</evidence>
<evidence type="ECO:0000256" key="11">
    <source>
        <dbReference type="ARBA" id="ARBA00032707"/>
    </source>
</evidence>
<keyword evidence="14" id="KW-0961">Cell wall biogenesis/degradation</keyword>
<comment type="function">
    <text evidence="14">Catalyzes the dephosphorylation of undecaprenyl diphosphate (UPP). Confers resistance to bacitracin.</text>
</comment>
<evidence type="ECO:0000256" key="7">
    <source>
        <dbReference type="ARBA" id="ARBA00022801"/>
    </source>
</evidence>
<keyword evidence="14" id="KW-0133">Cell shape</keyword>
<dbReference type="PATRIC" id="fig|1249552.3.peg.796"/>
<organism evidence="15 16">
    <name type="scientific">Pseudohongiella spirulinae</name>
    <dbReference type="NCBI Taxonomy" id="1249552"/>
    <lineage>
        <taxon>Bacteria</taxon>
        <taxon>Pseudomonadati</taxon>
        <taxon>Pseudomonadota</taxon>
        <taxon>Gammaproteobacteria</taxon>
        <taxon>Pseudomonadales</taxon>
        <taxon>Pseudohongiellaceae</taxon>
        <taxon>Pseudohongiella</taxon>
    </lineage>
</organism>
<evidence type="ECO:0000313" key="16">
    <source>
        <dbReference type="Proteomes" id="UP000065641"/>
    </source>
</evidence>
<comment type="catalytic activity">
    <reaction evidence="13 14">
        <text>di-trans,octa-cis-undecaprenyl diphosphate + H2O = di-trans,octa-cis-undecaprenyl phosphate + phosphate + H(+)</text>
        <dbReference type="Rhea" id="RHEA:28094"/>
        <dbReference type="ChEBI" id="CHEBI:15377"/>
        <dbReference type="ChEBI" id="CHEBI:15378"/>
        <dbReference type="ChEBI" id="CHEBI:43474"/>
        <dbReference type="ChEBI" id="CHEBI:58405"/>
        <dbReference type="ChEBI" id="CHEBI:60392"/>
        <dbReference type="EC" id="3.6.1.27"/>
    </reaction>
</comment>
<comment type="similarity">
    <text evidence="2 14">Belongs to the UppP family.</text>
</comment>
<dbReference type="InterPro" id="IPR003824">
    <property type="entry name" value="UppP"/>
</dbReference>
<dbReference type="PANTHER" id="PTHR30622">
    <property type="entry name" value="UNDECAPRENYL-DIPHOSPHATASE"/>
    <property type="match status" value="1"/>
</dbReference>
<evidence type="ECO:0000256" key="5">
    <source>
        <dbReference type="ARBA" id="ARBA00022475"/>
    </source>
</evidence>
<dbReference type="KEGG" id="pspi:PS2015_791"/>
<comment type="subcellular location">
    <subcellularLocation>
        <location evidence="1 14">Cell membrane</location>
        <topology evidence="1 14">Multi-pass membrane protein</topology>
    </subcellularLocation>
</comment>
<evidence type="ECO:0000256" key="12">
    <source>
        <dbReference type="ARBA" id="ARBA00032932"/>
    </source>
</evidence>
<evidence type="ECO:0000256" key="9">
    <source>
        <dbReference type="ARBA" id="ARBA00023136"/>
    </source>
</evidence>
<keyword evidence="7 14" id="KW-0378">Hydrolase</keyword>
<keyword evidence="6 14" id="KW-0812">Transmembrane</keyword>
<dbReference type="OrthoDB" id="9808289at2"/>
<sequence>MDWLQILVLAVVQGITEFLPVSSSAHLILVPVLTGWDDQGLVFDVALHFGSLAAVVLYFRHELIAMSRSWLISLTRRQLDQDARLAWAVLFATIPVGLAGLTFNNIIESALRSPLYLAAGLIVFGLVLGWADWRRKSGRTEYQLGWKDVLLIGLAQALALFPGTSRSGITITAGLLLGLGREAASRFSFLLSIPVIFIATGQQTKELLESDVPIMFTALASGTVLSGISAYLCIHYFLAFIKRIGMQPFVIYRLLLGALLIYFFGINPSESI</sequence>
<dbReference type="NCBIfam" id="TIGR00753">
    <property type="entry name" value="undec_PP_bacA"/>
    <property type="match status" value="1"/>
</dbReference>
<keyword evidence="5 14" id="KW-1003">Cell membrane</keyword>
<dbReference type="NCBIfam" id="NF001393">
    <property type="entry name" value="PRK00281.2-4"/>
    <property type="match status" value="1"/>
</dbReference>
<dbReference type="GO" id="GO:0050380">
    <property type="term" value="F:undecaprenyl-diphosphatase activity"/>
    <property type="evidence" value="ECO:0007669"/>
    <property type="project" value="UniProtKB-UniRule"/>
</dbReference>
<evidence type="ECO:0000256" key="1">
    <source>
        <dbReference type="ARBA" id="ARBA00004651"/>
    </source>
</evidence>
<dbReference type="GO" id="GO:0071555">
    <property type="term" value="P:cell wall organization"/>
    <property type="evidence" value="ECO:0007669"/>
    <property type="project" value="UniProtKB-KW"/>
</dbReference>
<evidence type="ECO:0000256" key="8">
    <source>
        <dbReference type="ARBA" id="ARBA00022989"/>
    </source>
</evidence>
<dbReference type="AlphaFoldDB" id="A0A0S2KAW1"/>
<feature type="transmembrane region" description="Helical" evidence="14">
    <location>
        <begin position="183"/>
        <end position="200"/>
    </location>
</feature>
<dbReference type="Pfam" id="PF02673">
    <property type="entry name" value="BacA"/>
    <property type="match status" value="1"/>
</dbReference>
<dbReference type="Proteomes" id="UP000065641">
    <property type="component" value="Chromosome"/>
</dbReference>
<dbReference type="PANTHER" id="PTHR30622:SF4">
    <property type="entry name" value="UNDECAPRENYL-DIPHOSPHATASE"/>
    <property type="match status" value="1"/>
</dbReference>
<dbReference type="HAMAP" id="MF_01006">
    <property type="entry name" value="Undec_diphosphatase"/>
    <property type="match status" value="1"/>
</dbReference>
<dbReference type="STRING" id="1249552.PS2015_791"/>
<dbReference type="GO" id="GO:0046677">
    <property type="term" value="P:response to antibiotic"/>
    <property type="evidence" value="ECO:0007669"/>
    <property type="project" value="UniProtKB-UniRule"/>
</dbReference>
<accession>A0A0S2KAW1</accession>
<evidence type="ECO:0000313" key="15">
    <source>
        <dbReference type="EMBL" id="ALO45467.1"/>
    </source>
</evidence>
<evidence type="ECO:0000256" key="4">
    <source>
        <dbReference type="ARBA" id="ARBA00021581"/>
    </source>
</evidence>
<evidence type="ECO:0000256" key="3">
    <source>
        <dbReference type="ARBA" id="ARBA00012374"/>
    </source>
</evidence>
<dbReference type="EMBL" id="CP013189">
    <property type="protein sequence ID" value="ALO45467.1"/>
    <property type="molecule type" value="Genomic_DNA"/>
</dbReference>
<feature type="transmembrane region" description="Helical" evidence="14">
    <location>
        <begin position="115"/>
        <end position="133"/>
    </location>
</feature>
<dbReference type="GO" id="GO:0005886">
    <property type="term" value="C:plasma membrane"/>
    <property type="evidence" value="ECO:0007669"/>
    <property type="project" value="UniProtKB-SubCell"/>
</dbReference>
<dbReference type="RefSeq" id="WP_058021003.1">
    <property type="nucleotide sequence ID" value="NZ_CP013189.1"/>
</dbReference>
<comment type="miscellaneous">
    <text evidence="14">Bacitracin is thought to be involved in the inhibition of peptidoglycan synthesis by sequestering undecaprenyl diphosphate, thereby reducing the pool of lipid carrier available.</text>
</comment>
<feature type="transmembrane region" description="Helical" evidence="14">
    <location>
        <begin position="212"/>
        <end position="238"/>
    </location>
</feature>